<dbReference type="AlphaFoldDB" id="A0ABD2LVK6"/>
<reference evidence="2 3" key="1">
    <citation type="submission" date="2024-10" db="EMBL/GenBank/DDBJ databases">
        <authorList>
            <person name="Kim D."/>
        </authorList>
    </citation>
    <scope>NUCLEOTIDE SEQUENCE [LARGE SCALE GENOMIC DNA]</scope>
    <source>
        <strain evidence="2">BH-2024</strain>
    </source>
</reference>
<protein>
    <submittedName>
        <fullName evidence="2">Uncharacterized protein</fullName>
    </submittedName>
</protein>
<dbReference type="EMBL" id="JBICBT010000253">
    <property type="protein sequence ID" value="KAL3119288.1"/>
    <property type="molecule type" value="Genomic_DNA"/>
</dbReference>
<keyword evidence="3" id="KW-1185">Reference proteome</keyword>
<comment type="caution">
    <text evidence="2">The sequence shown here is derived from an EMBL/GenBank/DDBJ whole genome shotgun (WGS) entry which is preliminary data.</text>
</comment>
<feature type="region of interest" description="Disordered" evidence="1">
    <location>
        <begin position="1"/>
        <end position="78"/>
    </location>
</feature>
<feature type="region of interest" description="Disordered" evidence="1">
    <location>
        <begin position="348"/>
        <end position="389"/>
    </location>
</feature>
<accession>A0ABD2LVK6</accession>
<organism evidence="2 3">
    <name type="scientific">Heterodera trifolii</name>
    <dbReference type="NCBI Taxonomy" id="157864"/>
    <lineage>
        <taxon>Eukaryota</taxon>
        <taxon>Metazoa</taxon>
        <taxon>Ecdysozoa</taxon>
        <taxon>Nematoda</taxon>
        <taxon>Chromadorea</taxon>
        <taxon>Rhabditida</taxon>
        <taxon>Tylenchina</taxon>
        <taxon>Tylenchomorpha</taxon>
        <taxon>Tylenchoidea</taxon>
        <taxon>Heteroderidae</taxon>
        <taxon>Heteroderinae</taxon>
        <taxon>Heterodera</taxon>
    </lineage>
</organism>
<feature type="region of interest" description="Disordered" evidence="1">
    <location>
        <begin position="179"/>
        <end position="213"/>
    </location>
</feature>
<name>A0ABD2LVK6_9BILA</name>
<gene>
    <name evidence="2" type="ORF">niasHT_000232</name>
</gene>
<evidence type="ECO:0000313" key="2">
    <source>
        <dbReference type="EMBL" id="KAL3119288.1"/>
    </source>
</evidence>
<proteinExistence type="predicted"/>
<feature type="compositionally biased region" description="Basic residues" evidence="1">
    <location>
        <begin position="182"/>
        <end position="204"/>
    </location>
</feature>
<sequence>MNRGDAPEEMGGERAAERVKSEMSQRRRGGTLPGRRMNSKRSEIKPSKSKTHFASGENGCADMDESDGGGSTKWETEKRTGEWILEGSDGWRIIGWTTDGERGGDESQNENDHLITLSLLKIPFPFAFSPIFCTFQCLPFATELPIHFVLFPPGFSQGIPSLYEAFGTTAKLYTSKAIDEKKKRKKERKGRGKGQKGGEKRRKRGLGEMKGKRREGKVRRRFLGVVQMDKEVGRRGKINLCPEGKRREFVTAAAEGFHRLWGREGCIMNEIGGMDRWLTGSGIKVLNERHGTFPGGNAGGRTDKWTDRRQAGGEGLIFVVLTNPSKRGGEREPPTFSFRLADSDGFVVSGDSNGKIQSPQNNQSTTNSERSTHLEERTEKVPRGQMERA</sequence>
<feature type="compositionally biased region" description="Basic and acidic residues" evidence="1">
    <location>
        <begin position="11"/>
        <end position="25"/>
    </location>
</feature>
<evidence type="ECO:0000256" key="1">
    <source>
        <dbReference type="SAM" id="MobiDB-lite"/>
    </source>
</evidence>
<dbReference type="Proteomes" id="UP001620626">
    <property type="component" value="Unassembled WGS sequence"/>
</dbReference>
<feature type="compositionally biased region" description="Polar residues" evidence="1">
    <location>
        <begin position="350"/>
        <end position="369"/>
    </location>
</feature>
<evidence type="ECO:0000313" key="3">
    <source>
        <dbReference type="Proteomes" id="UP001620626"/>
    </source>
</evidence>
<feature type="compositionally biased region" description="Basic and acidic residues" evidence="1">
    <location>
        <begin position="370"/>
        <end position="389"/>
    </location>
</feature>